<feature type="transmembrane region" description="Helical" evidence="7">
    <location>
        <begin position="151"/>
        <end position="169"/>
    </location>
</feature>
<dbReference type="GO" id="GO:0016020">
    <property type="term" value="C:membrane"/>
    <property type="evidence" value="ECO:0007669"/>
    <property type="project" value="UniProtKB-SubCell"/>
</dbReference>
<evidence type="ECO:0000256" key="1">
    <source>
        <dbReference type="ARBA" id="ARBA00004141"/>
    </source>
</evidence>
<evidence type="ECO:0000256" key="3">
    <source>
        <dbReference type="ARBA" id="ARBA00022448"/>
    </source>
</evidence>
<dbReference type="EMBL" id="JAVYJV010000005">
    <property type="protein sequence ID" value="KAK4370074.1"/>
    <property type="molecule type" value="Genomic_DNA"/>
</dbReference>
<dbReference type="InterPro" id="IPR045035">
    <property type="entry name" value="YSL-like"/>
</dbReference>
<dbReference type="AlphaFoldDB" id="A0AAE1VRB3"/>
<name>A0AAE1VRB3_9SOLA</name>
<keyword evidence="6 7" id="KW-0472">Membrane</keyword>
<dbReference type="PANTHER" id="PTHR31645:SF20">
    <property type="entry name" value="METAL-NICOTIANAMINE TRANSPORTER YSL7"/>
    <property type="match status" value="1"/>
</dbReference>
<keyword evidence="3" id="KW-0813">Transport</keyword>
<dbReference type="Proteomes" id="UP001291623">
    <property type="component" value="Unassembled WGS sequence"/>
</dbReference>
<evidence type="ECO:0000256" key="7">
    <source>
        <dbReference type="SAM" id="Phobius"/>
    </source>
</evidence>
<organism evidence="8 9">
    <name type="scientific">Anisodus tanguticus</name>
    <dbReference type="NCBI Taxonomy" id="243964"/>
    <lineage>
        <taxon>Eukaryota</taxon>
        <taxon>Viridiplantae</taxon>
        <taxon>Streptophyta</taxon>
        <taxon>Embryophyta</taxon>
        <taxon>Tracheophyta</taxon>
        <taxon>Spermatophyta</taxon>
        <taxon>Magnoliopsida</taxon>
        <taxon>eudicotyledons</taxon>
        <taxon>Gunneridae</taxon>
        <taxon>Pentapetalae</taxon>
        <taxon>asterids</taxon>
        <taxon>lamiids</taxon>
        <taxon>Solanales</taxon>
        <taxon>Solanaceae</taxon>
        <taxon>Solanoideae</taxon>
        <taxon>Hyoscyameae</taxon>
        <taxon>Anisodus</taxon>
    </lineage>
</organism>
<gene>
    <name evidence="8" type="ORF">RND71_009549</name>
</gene>
<dbReference type="GO" id="GO:0035673">
    <property type="term" value="F:oligopeptide transmembrane transporter activity"/>
    <property type="evidence" value="ECO:0007669"/>
    <property type="project" value="InterPro"/>
</dbReference>
<evidence type="ECO:0000256" key="4">
    <source>
        <dbReference type="ARBA" id="ARBA00022692"/>
    </source>
</evidence>
<protein>
    <submittedName>
        <fullName evidence="8">Uncharacterized protein</fullName>
    </submittedName>
</protein>
<dbReference type="Pfam" id="PF03169">
    <property type="entry name" value="OPT"/>
    <property type="match status" value="1"/>
</dbReference>
<proteinExistence type="inferred from homology"/>
<evidence type="ECO:0000256" key="6">
    <source>
        <dbReference type="ARBA" id="ARBA00023136"/>
    </source>
</evidence>
<comment type="subcellular location">
    <subcellularLocation>
        <location evidence="1">Membrane</location>
        <topology evidence="1">Multi-pass membrane protein</topology>
    </subcellularLocation>
</comment>
<accession>A0AAE1VRB3</accession>
<evidence type="ECO:0000256" key="5">
    <source>
        <dbReference type="ARBA" id="ARBA00022989"/>
    </source>
</evidence>
<dbReference type="PANTHER" id="PTHR31645">
    <property type="entry name" value="OLIGOPEPTIDE TRANSPORTER YGL114W-RELATED"/>
    <property type="match status" value="1"/>
</dbReference>
<feature type="transmembrane region" description="Helical" evidence="7">
    <location>
        <begin position="91"/>
        <end position="113"/>
    </location>
</feature>
<evidence type="ECO:0000313" key="8">
    <source>
        <dbReference type="EMBL" id="KAK4370074.1"/>
    </source>
</evidence>
<comment type="caution">
    <text evidence="8">The sequence shown here is derived from an EMBL/GenBank/DDBJ whole genome shotgun (WGS) entry which is preliminary data.</text>
</comment>
<reference evidence="8" key="1">
    <citation type="submission" date="2023-12" db="EMBL/GenBank/DDBJ databases">
        <title>Genome assembly of Anisodus tanguticus.</title>
        <authorList>
            <person name="Wang Y.-J."/>
        </authorList>
    </citation>
    <scope>NUCLEOTIDE SEQUENCE</scope>
    <source>
        <strain evidence="8">KB-2021</strain>
        <tissue evidence="8">Leaf</tissue>
    </source>
</reference>
<evidence type="ECO:0000256" key="2">
    <source>
        <dbReference type="ARBA" id="ARBA00010276"/>
    </source>
</evidence>
<evidence type="ECO:0000313" key="9">
    <source>
        <dbReference type="Proteomes" id="UP001291623"/>
    </source>
</evidence>
<feature type="transmembrane region" description="Helical" evidence="7">
    <location>
        <begin position="222"/>
        <end position="246"/>
    </location>
</feature>
<comment type="similarity">
    <text evidence="2">Belongs to the YSL (TC 2.A.67.2) family.</text>
</comment>
<keyword evidence="9" id="KW-1185">Reference proteome</keyword>
<keyword evidence="4 7" id="KW-0812">Transmembrane</keyword>
<keyword evidence="5 7" id="KW-1133">Transmembrane helix</keyword>
<sequence>MAVSDEGLLVSLVDFRTNDTQAHHEHHQTLPHRGVLNGVEWDEEWVGESRECAFKDEDVPHGEANNVEGMSPYIEAQADARNTPNNTKKFAISWMLLYLLVVSFDGLFSIVALRKMMKMKYKLTYPSGNAIAYLINCFHTPKGAKKQVGSLFKSFSFSFIFGGVQWIYAREDGCGFGSLRLFGSQTYAKRAIMWPMIEAKKGDWYSTLLSVTSLHGIQGYRVFIAIVMMLGDGLFHFAYMLVMVVLSVTKRKSDSGEESSLDNDTKIRNNYF</sequence>
<dbReference type="InterPro" id="IPR004813">
    <property type="entry name" value="OPT"/>
</dbReference>